<feature type="transmembrane region" description="Helical" evidence="5">
    <location>
        <begin position="303"/>
        <end position="322"/>
    </location>
</feature>
<dbReference type="OrthoDB" id="581879at2"/>
<feature type="transmembrane region" description="Helical" evidence="5">
    <location>
        <begin position="79"/>
        <end position="96"/>
    </location>
</feature>
<organism evidence="7 8">
    <name type="scientific">Hymenobacter edaphi</name>
    <dbReference type="NCBI Taxonomy" id="2211146"/>
    <lineage>
        <taxon>Bacteria</taxon>
        <taxon>Pseudomonadati</taxon>
        <taxon>Bacteroidota</taxon>
        <taxon>Cytophagia</taxon>
        <taxon>Cytophagales</taxon>
        <taxon>Hymenobacteraceae</taxon>
        <taxon>Hymenobacter</taxon>
    </lineage>
</organism>
<dbReference type="GO" id="GO:0016020">
    <property type="term" value="C:membrane"/>
    <property type="evidence" value="ECO:0007669"/>
    <property type="project" value="UniProtKB-SubCell"/>
</dbReference>
<protein>
    <submittedName>
        <fullName evidence="7">FUSC family protein</fullName>
    </submittedName>
</protein>
<feature type="transmembrane region" description="Helical" evidence="5">
    <location>
        <begin position="334"/>
        <end position="354"/>
    </location>
</feature>
<evidence type="ECO:0000256" key="3">
    <source>
        <dbReference type="ARBA" id="ARBA00022989"/>
    </source>
</evidence>
<name>A0A328BJL7_9BACT</name>
<proteinExistence type="predicted"/>
<dbReference type="Proteomes" id="UP000248553">
    <property type="component" value="Unassembled WGS sequence"/>
</dbReference>
<evidence type="ECO:0000256" key="1">
    <source>
        <dbReference type="ARBA" id="ARBA00004141"/>
    </source>
</evidence>
<evidence type="ECO:0000256" key="2">
    <source>
        <dbReference type="ARBA" id="ARBA00022692"/>
    </source>
</evidence>
<keyword evidence="4 5" id="KW-0472">Membrane</keyword>
<feature type="domain" description="Integral membrane bound transporter" evidence="6">
    <location>
        <begin position="218"/>
        <end position="342"/>
    </location>
</feature>
<feature type="transmembrane region" description="Helical" evidence="5">
    <location>
        <begin position="200"/>
        <end position="221"/>
    </location>
</feature>
<keyword evidence="8" id="KW-1185">Reference proteome</keyword>
<evidence type="ECO:0000313" key="7">
    <source>
        <dbReference type="EMBL" id="RAK66809.1"/>
    </source>
</evidence>
<feature type="transmembrane region" description="Helical" evidence="5">
    <location>
        <begin position="158"/>
        <end position="179"/>
    </location>
</feature>
<comment type="subcellular location">
    <subcellularLocation>
        <location evidence="1">Membrane</location>
        <topology evidence="1">Multi-pass membrane protein</topology>
    </subcellularLocation>
</comment>
<evidence type="ECO:0000256" key="5">
    <source>
        <dbReference type="SAM" id="Phobius"/>
    </source>
</evidence>
<dbReference type="RefSeq" id="WP_111478230.1">
    <property type="nucleotide sequence ID" value="NZ_QHKM01000003.1"/>
</dbReference>
<reference evidence="8" key="1">
    <citation type="submission" date="2018-05" db="EMBL/GenBank/DDBJ databases">
        <authorList>
            <person name="Nie L."/>
        </authorList>
    </citation>
    <scope>NUCLEOTIDE SEQUENCE [LARGE SCALE GENOMIC DNA]</scope>
    <source>
        <strain evidence="8">NL</strain>
    </source>
</reference>
<feature type="transmembrane region" description="Helical" evidence="5">
    <location>
        <begin position="132"/>
        <end position="152"/>
    </location>
</feature>
<comment type="caution">
    <text evidence="7">The sequence shown here is derived from an EMBL/GenBank/DDBJ whole genome shotgun (WGS) entry which is preliminary data.</text>
</comment>
<dbReference type="AlphaFoldDB" id="A0A328BJL7"/>
<dbReference type="InterPro" id="IPR049453">
    <property type="entry name" value="Memb_transporter_dom"/>
</dbReference>
<evidence type="ECO:0000259" key="6">
    <source>
        <dbReference type="Pfam" id="PF13515"/>
    </source>
</evidence>
<gene>
    <name evidence="7" type="ORF">DLM85_11390</name>
</gene>
<evidence type="ECO:0000313" key="8">
    <source>
        <dbReference type="Proteomes" id="UP000248553"/>
    </source>
</evidence>
<accession>A0A328BJL7</accession>
<keyword evidence="2 5" id="KW-0812">Transmembrane</keyword>
<sequence length="373" mass="38691">MRSSLQRYAPRTGRAVRSLVQLQEAPWRWRVGLEAALALGLPVGLFTLLGQQPLGLQAALGSFTALYGASLARPDRARLLPLVAAGLLLAAALGVLCAGNLWLTGTCLVVVSGLAGGLVLGYRLGPPGPMMFVLVAAVAGRLTAPVALGGVGLPGLRLLGLVAVGAALAYLVIVAPLALPSVRRRSLGRGLKTIFPGFSLPPETVGLALRVVVAVLVAGLLSRPMGAYRSYWVVLSAVAVLQSSPSRRLTTIRGLHRVVGTVLGILVFEAIWLLHPAGLLAVAVLMLLQGITEVVVARNYALALLFITPMALLNATLGHPGATLPTVQGRVFDTLLGAGIALGVFWLGEALMYFRTSSAAAQTQGPEDAEEVA</sequence>
<feature type="transmembrane region" description="Helical" evidence="5">
    <location>
        <begin position="102"/>
        <end position="120"/>
    </location>
</feature>
<evidence type="ECO:0000256" key="4">
    <source>
        <dbReference type="ARBA" id="ARBA00023136"/>
    </source>
</evidence>
<dbReference type="Pfam" id="PF13515">
    <property type="entry name" value="FUSC_2"/>
    <property type="match status" value="1"/>
</dbReference>
<dbReference type="EMBL" id="QHKM01000003">
    <property type="protein sequence ID" value="RAK66809.1"/>
    <property type="molecule type" value="Genomic_DNA"/>
</dbReference>
<keyword evidence="3 5" id="KW-1133">Transmembrane helix</keyword>